<organism evidence="3 4">
    <name type="scientific">Leifsonia virtsii</name>
    <dbReference type="NCBI Taxonomy" id="3035915"/>
    <lineage>
        <taxon>Bacteria</taxon>
        <taxon>Bacillati</taxon>
        <taxon>Actinomycetota</taxon>
        <taxon>Actinomycetes</taxon>
        <taxon>Micrococcales</taxon>
        <taxon>Microbacteriaceae</taxon>
        <taxon>Leifsonia</taxon>
    </lineage>
</organism>
<evidence type="ECO:0000256" key="1">
    <source>
        <dbReference type="SAM" id="MobiDB-lite"/>
    </source>
</evidence>
<protein>
    <submittedName>
        <fullName evidence="3">Ketopantoate reductase C-terminal domain-containing protein</fullName>
    </submittedName>
</protein>
<dbReference type="InterPro" id="IPR013752">
    <property type="entry name" value="KPA_reductase"/>
</dbReference>
<dbReference type="InterPro" id="IPR013328">
    <property type="entry name" value="6PGD_dom2"/>
</dbReference>
<sequence>MVASIPPSYRTSLKEDHDKGRPTEVKAQIMDVLALGTSAGVEMPAYRRIVDALSLAQLADATARTTTKGH</sequence>
<dbReference type="Proteomes" id="UP001174210">
    <property type="component" value="Unassembled WGS sequence"/>
</dbReference>
<feature type="domain" description="Ketopantoate reductase C-terminal" evidence="2">
    <location>
        <begin position="7"/>
        <end position="55"/>
    </location>
</feature>
<name>A0ABT8IV71_9MICO</name>
<dbReference type="SUPFAM" id="SSF48179">
    <property type="entry name" value="6-phosphogluconate dehydrogenase C-terminal domain-like"/>
    <property type="match status" value="1"/>
</dbReference>
<gene>
    <name evidence="3" type="ORF">P5G59_06110</name>
</gene>
<evidence type="ECO:0000259" key="2">
    <source>
        <dbReference type="Pfam" id="PF08546"/>
    </source>
</evidence>
<dbReference type="Pfam" id="PF08546">
    <property type="entry name" value="ApbA_C"/>
    <property type="match status" value="1"/>
</dbReference>
<dbReference type="RefSeq" id="WP_301217043.1">
    <property type="nucleotide sequence ID" value="NZ_JAROCB010000002.1"/>
</dbReference>
<keyword evidence="4" id="KW-1185">Reference proteome</keyword>
<dbReference type="EMBL" id="JAROCB010000002">
    <property type="protein sequence ID" value="MDN4596705.1"/>
    <property type="molecule type" value="Genomic_DNA"/>
</dbReference>
<accession>A0ABT8IV71</accession>
<dbReference type="InterPro" id="IPR008927">
    <property type="entry name" value="6-PGluconate_DH-like_C_sf"/>
</dbReference>
<reference evidence="3" key="1">
    <citation type="submission" date="2023-03" db="EMBL/GenBank/DDBJ databases">
        <title>MT1 and MT2 Draft Genomes of Novel Species.</title>
        <authorList>
            <person name="Venkateswaran K."/>
        </authorList>
    </citation>
    <scope>NUCLEOTIDE SEQUENCE</scope>
    <source>
        <strain evidence="3">F6_8S_P_1A</strain>
    </source>
</reference>
<feature type="compositionally biased region" description="Basic and acidic residues" evidence="1">
    <location>
        <begin position="12"/>
        <end position="22"/>
    </location>
</feature>
<evidence type="ECO:0000313" key="3">
    <source>
        <dbReference type="EMBL" id="MDN4596705.1"/>
    </source>
</evidence>
<feature type="region of interest" description="Disordered" evidence="1">
    <location>
        <begin position="1"/>
        <end position="22"/>
    </location>
</feature>
<comment type="caution">
    <text evidence="3">The sequence shown here is derived from an EMBL/GenBank/DDBJ whole genome shotgun (WGS) entry which is preliminary data.</text>
</comment>
<dbReference type="Gene3D" id="1.10.1040.10">
    <property type="entry name" value="N-(1-d-carboxylethyl)-l-norvaline Dehydrogenase, domain 2"/>
    <property type="match status" value="1"/>
</dbReference>
<evidence type="ECO:0000313" key="4">
    <source>
        <dbReference type="Proteomes" id="UP001174210"/>
    </source>
</evidence>
<proteinExistence type="predicted"/>